<gene>
    <name evidence="1" type="ORF">AMECASPLE_013272</name>
</gene>
<protein>
    <submittedName>
        <fullName evidence="1">Uncharacterized protein</fullName>
    </submittedName>
</protein>
<dbReference type="EMBL" id="JAHRIP010085501">
    <property type="protein sequence ID" value="MEQ2314547.1"/>
    <property type="molecule type" value="Genomic_DNA"/>
</dbReference>
<accession>A0ABV1A7M1</accession>
<keyword evidence="2" id="KW-1185">Reference proteome</keyword>
<evidence type="ECO:0000313" key="2">
    <source>
        <dbReference type="Proteomes" id="UP001469553"/>
    </source>
</evidence>
<proteinExistence type="predicted"/>
<organism evidence="1 2">
    <name type="scientific">Ameca splendens</name>
    <dbReference type="NCBI Taxonomy" id="208324"/>
    <lineage>
        <taxon>Eukaryota</taxon>
        <taxon>Metazoa</taxon>
        <taxon>Chordata</taxon>
        <taxon>Craniata</taxon>
        <taxon>Vertebrata</taxon>
        <taxon>Euteleostomi</taxon>
        <taxon>Actinopterygii</taxon>
        <taxon>Neopterygii</taxon>
        <taxon>Teleostei</taxon>
        <taxon>Neoteleostei</taxon>
        <taxon>Acanthomorphata</taxon>
        <taxon>Ovalentaria</taxon>
        <taxon>Atherinomorphae</taxon>
        <taxon>Cyprinodontiformes</taxon>
        <taxon>Goodeidae</taxon>
        <taxon>Ameca</taxon>
    </lineage>
</organism>
<reference evidence="1 2" key="1">
    <citation type="submission" date="2021-06" db="EMBL/GenBank/DDBJ databases">
        <authorList>
            <person name="Palmer J.M."/>
        </authorList>
    </citation>
    <scope>NUCLEOTIDE SEQUENCE [LARGE SCALE GENOMIC DNA]</scope>
    <source>
        <strain evidence="1 2">AS_MEX2019</strain>
        <tissue evidence="1">Muscle</tissue>
    </source>
</reference>
<dbReference type="Proteomes" id="UP001469553">
    <property type="component" value="Unassembled WGS sequence"/>
</dbReference>
<evidence type="ECO:0000313" key="1">
    <source>
        <dbReference type="EMBL" id="MEQ2314547.1"/>
    </source>
</evidence>
<name>A0ABV1A7M1_9TELE</name>
<sequence length="123" mass="14052">METVHFNVPIFHFGDDARIIVMVIFDHTPSTKMVACDDFWLLCRYGSFPVSFLIRLQDCLFYIETWAVNQPFLSLAHTGDVPVVDFACTASDHLVDPHCSLHHIQLGNLQCVKRKKTNDKDVS</sequence>
<comment type="caution">
    <text evidence="1">The sequence shown here is derived from an EMBL/GenBank/DDBJ whole genome shotgun (WGS) entry which is preliminary data.</text>
</comment>